<keyword evidence="3" id="KW-1185">Reference proteome</keyword>
<feature type="compositionally biased region" description="Pro residues" evidence="1">
    <location>
        <begin position="281"/>
        <end position="290"/>
    </location>
</feature>
<proteinExistence type="predicted"/>
<feature type="region of interest" description="Disordered" evidence="1">
    <location>
        <begin position="268"/>
        <end position="308"/>
    </location>
</feature>
<feature type="compositionally biased region" description="Basic and acidic residues" evidence="1">
    <location>
        <begin position="103"/>
        <end position="112"/>
    </location>
</feature>
<evidence type="ECO:0000256" key="1">
    <source>
        <dbReference type="SAM" id="MobiDB-lite"/>
    </source>
</evidence>
<feature type="region of interest" description="Disordered" evidence="1">
    <location>
        <begin position="80"/>
        <end position="112"/>
    </location>
</feature>
<comment type="caution">
    <text evidence="2">The sequence shown here is derived from an EMBL/GenBank/DDBJ whole genome shotgun (WGS) entry which is preliminary data.</text>
</comment>
<name>A0A0C2MIJ6_THEKT</name>
<gene>
    <name evidence="2" type="ORF">RF11_12892</name>
</gene>
<dbReference type="Proteomes" id="UP000031668">
    <property type="component" value="Unassembled WGS sequence"/>
</dbReference>
<sequence>MILVLSMLMGNVDSLELDPSLLKAILKNLNIEENDLSKLAPLIQDLKTNKAEDNGEQKAFSISNIKNLDYENLEELNNRRKQNNAAQSDSQDNPKPENVVPQSKDDKFKSSDIKIGEDSISVDVNALNPDLLENLLKIMKQAKKKSESAEGEETAENASPHSQISQPISEIKPNPLLASSEISKILKEKLKTYQEPKFELRRDKDGKLELVEISQSESVKPSSRDEDSYKPQKLEEEKASTRQSLQISSLAQALYTPYSSDKNMIHLNLRGKDGKNGSPGPRGPPGPPGPEGMIGPKGPKGPPGTCENSTFQVSGMYTCTEEEISKLGFQVDYLERICQKVSFHQ</sequence>
<evidence type="ECO:0000313" key="3">
    <source>
        <dbReference type="Proteomes" id="UP000031668"/>
    </source>
</evidence>
<feature type="region of interest" description="Disordered" evidence="1">
    <location>
        <begin position="143"/>
        <end position="172"/>
    </location>
</feature>
<feature type="compositionally biased region" description="Basic and acidic residues" evidence="1">
    <location>
        <begin position="222"/>
        <end position="240"/>
    </location>
</feature>
<protein>
    <submittedName>
        <fullName evidence="2">Uncharacterized protein</fullName>
    </submittedName>
</protein>
<dbReference type="AlphaFoldDB" id="A0A0C2MIJ6"/>
<feature type="region of interest" description="Disordered" evidence="1">
    <location>
        <begin position="213"/>
        <end position="245"/>
    </location>
</feature>
<dbReference type="EMBL" id="JWZT01005339">
    <property type="protein sequence ID" value="KII61476.1"/>
    <property type="molecule type" value="Genomic_DNA"/>
</dbReference>
<organism evidence="2 3">
    <name type="scientific">Thelohanellus kitauei</name>
    <name type="common">Myxosporean</name>
    <dbReference type="NCBI Taxonomy" id="669202"/>
    <lineage>
        <taxon>Eukaryota</taxon>
        <taxon>Metazoa</taxon>
        <taxon>Cnidaria</taxon>
        <taxon>Myxozoa</taxon>
        <taxon>Myxosporea</taxon>
        <taxon>Bivalvulida</taxon>
        <taxon>Platysporina</taxon>
        <taxon>Myxobolidae</taxon>
        <taxon>Thelohanellus</taxon>
    </lineage>
</organism>
<evidence type="ECO:0000313" key="2">
    <source>
        <dbReference type="EMBL" id="KII61476.1"/>
    </source>
</evidence>
<reference evidence="2 3" key="1">
    <citation type="journal article" date="2014" name="Genome Biol. Evol.">
        <title>The genome of the myxosporean Thelohanellus kitauei shows adaptations to nutrient acquisition within its fish host.</title>
        <authorList>
            <person name="Yang Y."/>
            <person name="Xiong J."/>
            <person name="Zhou Z."/>
            <person name="Huo F."/>
            <person name="Miao W."/>
            <person name="Ran C."/>
            <person name="Liu Y."/>
            <person name="Zhang J."/>
            <person name="Feng J."/>
            <person name="Wang M."/>
            <person name="Wang M."/>
            <person name="Wang L."/>
            <person name="Yao B."/>
        </authorList>
    </citation>
    <scope>NUCLEOTIDE SEQUENCE [LARGE SCALE GENOMIC DNA]</scope>
    <source>
        <strain evidence="2">Wuqing</strain>
    </source>
</reference>
<accession>A0A0C2MIJ6</accession>